<evidence type="ECO:0000256" key="3">
    <source>
        <dbReference type="ARBA" id="ARBA00011805"/>
    </source>
</evidence>
<dbReference type="GO" id="GO:0006465">
    <property type="term" value="P:signal peptide processing"/>
    <property type="evidence" value="ECO:0007669"/>
    <property type="project" value="InterPro"/>
</dbReference>
<protein>
    <recommendedName>
        <fullName evidence="4">Mitochondrial inner membrane protease subunit 2</fullName>
    </recommendedName>
</protein>
<feature type="region of interest" description="Disordered" evidence="13">
    <location>
        <begin position="227"/>
        <end position="246"/>
    </location>
</feature>
<name>A0A1I7YPE8_9BILA</name>
<comment type="similarity">
    <text evidence="2">Belongs to the peptidase S26 family. IMP2 subfamily.</text>
</comment>
<sequence>MAAASKPPSKFSRIFWRFMAGSAFITVPLTFVDTVGYPAVVVGSSMQPTLEGSDARWWKRDIIWMAAASKPPSKFSRIFWRFMAGSAFITVPLTFTDTVGYPAVVVGSSMQPTLEGSDARWWKRDIIWVNRLGINNHLVKNEVAVFVCPRDPKSVHVKRIVATEDKLVRPFIGPPSLIVPPGCCWMQSDNPTNHNDSNAYGPVPKGLFIGRVTRILWPPHRFGKLPPNPSDRLIRPPAPGFSAEED</sequence>
<evidence type="ECO:0000256" key="12">
    <source>
        <dbReference type="PIRSR" id="PIRSR600223-1"/>
    </source>
</evidence>
<dbReference type="InterPro" id="IPR019533">
    <property type="entry name" value="Peptidase_S26"/>
</dbReference>
<accession>A0A1I7YPE8</accession>
<dbReference type="Proteomes" id="UP000095287">
    <property type="component" value="Unplaced"/>
</dbReference>
<keyword evidence="5" id="KW-0645">Protease</keyword>
<evidence type="ECO:0000256" key="11">
    <source>
        <dbReference type="ARBA" id="ARBA00023136"/>
    </source>
</evidence>
<feature type="active site" evidence="12">
    <location>
        <position position="158"/>
    </location>
</feature>
<comment type="subunit">
    <text evidence="3">Heterodimer of 2 subunits, IMMPL1 and IMMPL2.</text>
</comment>
<dbReference type="PANTHER" id="PTHR46041">
    <property type="entry name" value="MITOCHONDRIAL INNER MEMBRANE PROTEASE SUBUNIT 2"/>
    <property type="match status" value="1"/>
</dbReference>
<dbReference type="PRINTS" id="PR00727">
    <property type="entry name" value="LEADERPTASE"/>
</dbReference>
<keyword evidence="10" id="KW-0496">Mitochondrion</keyword>
<evidence type="ECO:0000256" key="5">
    <source>
        <dbReference type="ARBA" id="ARBA00022670"/>
    </source>
</evidence>
<evidence type="ECO:0000256" key="10">
    <source>
        <dbReference type="ARBA" id="ARBA00023128"/>
    </source>
</evidence>
<keyword evidence="9" id="KW-1133">Transmembrane helix</keyword>
<dbReference type="PANTHER" id="PTHR46041:SF2">
    <property type="entry name" value="MITOCHONDRIAL INNER MEMBRANE PROTEASE SUBUNIT 2"/>
    <property type="match status" value="1"/>
</dbReference>
<proteinExistence type="inferred from homology"/>
<evidence type="ECO:0000313" key="15">
    <source>
        <dbReference type="WBParaSite" id="L893_g18150.t1"/>
    </source>
</evidence>
<reference evidence="15" key="1">
    <citation type="submission" date="2016-11" db="UniProtKB">
        <authorList>
            <consortium name="WormBaseParasite"/>
        </authorList>
    </citation>
    <scope>IDENTIFICATION</scope>
</reference>
<dbReference type="InterPro" id="IPR000223">
    <property type="entry name" value="Pept_S26A_signal_pept_1"/>
</dbReference>
<keyword evidence="7" id="KW-0999">Mitochondrion inner membrane</keyword>
<dbReference type="GO" id="GO:0004252">
    <property type="term" value="F:serine-type endopeptidase activity"/>
    <property type="evidence" value="ECO:0007669"/>
    <property type="project" value="InterPro"/>
</dbReference>
<keyword evidence="8" id="KW-0378">Hydrolase</keyword>
<keyword evidence="14" id="KW-1185">Reference proteome</keyword>
<evidence type="ECO:0000256" key="9">
    <source>
        <dbReference type="ARBA" id="ARBA00022989"/>
    </source>
</evidence>
<evidence type="ECO:0000256" key="4">
    <source>
        <dbReference type="ARBA" id="ARBA00013650"/>
    </source>
</evidence>
<evidence type="ECO:0000256" key="1">
    <source>
        <dbReference type="ARBA" id="ARBA00004434"/>
    </source>
</evidence>
<dbReference type="CDD" id="cd06530">
    <property type="entry name" value="S26_SPase_I"/>
    <property type="match status" value="1"/>
</dbReference>
<evidence type="ECO:0000256" key="6">
    <source>
        <dbReference type="ARBA" id="ARBA00022692"/>
    </source>
</evidence>
<dbReference type="GO" id="GO:0006627">
    <property type="term" value="P:protein processing involved in protein targeting to mitochondrion"/>
    <property type="evidence" value="ECO:0007669"/>
    <property type="project" value="InterPro"/>
</dbReference>
<evidence type="ECO:0000313" key="14">
    <source>
        <dbReference type="Proteomes" id="UP000095287"/>
    </source>
</evidence>
<dbReference type="InterPro" id="IPR036286">
    <property type="entry name" value="LexA/Signal_pep-like_sf"/>
</dbReference>
<dbReference type="SUPFAM" id="SSF51306">
    <property type="entry name" value="LexA/Signal peptidase"/>
    <property type="match status" value="1"/>
</dbReference>
<evidence type="ECO:0000256" key="8">
    <source>
        <dbReference type="ARBA" id="ARBA00022801"/>
    </source>
</evidence>
<organism evidence="14 15">
    <name type="scientific">Steinernema glaseri</name>
    <dbReference type="NCBI Taxonomy" id="37863"/>
    <lineage>
        <taxon>Eukaryota</taxon>
        <taxon>Metazoa</taxon>
        <taxon>Ecdysozoa</taxon>
        <taxon>Nematoda</taxon>
        <taxon>Chromadorea</taxon>
        <taxon>Rhabditida</taxon>
        <taxon>Tylenchina</taxon>
        <taxon>Panagrolaimomorpha</taxon>
        <taxon>Strongyloidoidea</taxon>
        <taxon>Steinernematidae</taxon>
        <taxon>Steinernema</taxon>
    </lineage>
</organism>
<evidence type="ECO:0000256" key="13">
    <source>
        <dbReference type="SAM" id="MobiDB-lite"/>
    </source>
</evidence>
<evidence type="ECO:0000256" key="2">
    <source>
        <dbReference type="ARBA" id="ARBA00007066"/>
    </source>
</evidence>
<dbReference type="PROSITE" id="PS00501">
    <property type="entry name" value="SPASE_I_1"/>
    <property type="match status" value="2"/>
</dbReference>
<dbReference type="GO" id="GO:0042720">
    <property type="term" value="C:mitochondrial inner membrane peptidase complex"/>
    <property type="evidence" value="ECO:0007669"/>
    <property type="project" value="InterPro"/>
</dbReference>
<keyword evidence="11" id="KW-0472">Membrane</keyword>
<comment type="subcellular location">
    <subcellularLocation>
        <location evidence="1">Mitochondrion inner membrane</location>
        <topology evidence="1">Single-pass membrane protein</topology>
    </subcellularLocation>
</comment>
<feature type="active site" evidence="12">
    <location>
        <position position="109"/>
    </location>
</feature>
<dbReference type="Gene3D" id="2.10.109.10">
    <property type="entry name" value="Umud Fragment, subunit A"/>
    <property type="match status" value="1"/>
</dbReference>
<dbReference type="InterPro" id="IPR019756">
    <property type="entry name" value="Pept_S26A_signal_pept_1_Ser-AS"/>
</dbReference>
<dbReference type="InterPro" id="IPR037730">
    <property type="entry name" value="IMP2"/>
</dbReference>
<evidence type="ECO:0000256" key="7">
    <source>
        <dbReference type="ARBA" id="ARBA00022792"/>
    </source>
</evidence>
<dbReference type="WBParaSite" id="L893_g18150.t1">
    <property type="protein sequence ID" value="L893_g18150.t1"/>
    <property type="gene ID" value="L893_g18150"/>
</dbReference>
<keyword evidence="6" id="KW-0812">Transmembrane</keyword>
<dbReference type="AlphaFoldDB" id="A0A1I7YPE8"/>